<organism evidence="2 3">
    <name type="scientific">Nocardia vermiculata</name>
    <dbReference type="NCBI Taxonomy" id="257274"/>
    <lineage>
        <taxon>Bacteria</taxon>
        <taxon>Bacillati</taxon>
        <taxon>Actinomycetota</taxon>
        <taxon>Actinomycetes</taxon>
        <taxon>Mycobacteriales</taxon>
        <taxon>Nocardiaceae</taxon>
        <taxon>Nocardia</taxon>
    </lineage>
</organism>
<name>A0A846XTB6_9NOCA</name>
<keyword evidence="1" id="KW-1133">Transmembrane helix</keyword>
<evidence type="ECO:0000313" key="2">
    <source>
        <dbReference type="EMBL" id="NKY48755.1"/>
    </source>
</evidence>
<reference evidence="2 3" key="1">
    <citation type="submission" date="2020-04" db="EMBL/GenBank/DDBJ databases">
        <title>MicrobeNet Type strains.</title>
        <authorList>
            <person name="Nicholson A.C."/>
        </authorList>
    </citation>
    <scope>NUCLEOTIDE SEQUENCE [LARGE SCALE GENOMIC DNA]</scope>
    <source>
        <strain evidence="2 3">JCM 12354</strain>
    </source>
</reference>
<proteinExistence type="predicted"/>
<keyword evidence="1" id="KW-0472">Membrane</keyword>
<keyword evidence="3" id="KW-1185">Reference proteome</keyword>
<feature type="transmembrane region" description="Helical" evidence="1">
    <location>
        <begin position="6"/>
        <end position="28"/>
    </location>
</feature>
<sequence length="142" mass="15341">MSAGAVFAAGETGVLVLAAISVLAGLRLAREYRIVGWSLIGAALLWLCAEVLRLLQLEAILPALSGAEHESARMLVGLLGDAVYFGVGGIAVVLLFFAVVVQRSSAGDGRREPTAVARHLGERAWHYYRVRQEWERSRRGGR</sequence>
<keyword evidence="1" id="KW-0812">Transmembrane</keyword>
<protein>
    <submittedName>
        <fullName evidence="2">Uncharacterized protein</fullName>
    </submittedName>
</protein>
<comment type="caution">
    <text evidence="2">The sequence shown here is derived from an EMBL/GenBank/DDBJ whole genome shotgun (WGS) entry which is preliminary data.</text>
</comment>
<dbReference type="AlphaFoldDB" id="A0A846XTB6"/>
<accession>A0A846XTB6</accession>
<gene>
    <name evidence="2" type="ORF">HGA08_00835</name>
</gene>
<feature type="transmembrane region" description="Helical" evidence="1">
    <location>
        <begin position="35"/>
        <end position="55"/>
    </location>
</feature>
<feature type="transmembrane region" description="Helical" evidence="1">
    <location>
        <begin position="75"/>
        <end position="101"/>
    </location>
</feature>
<dbReference type="RefSeq" id="WP_067870088.1">
    <property type="nucleotide sequence ID" value="NZ_JAAXOP010000001.1"/>
</dbReference>
<dbReference type="Proteomes" id="UP000565711">
    <property type="component" value="Unassembled WGS sequence"/>
</dbReference>
<dbReference type="EMBL" id="JAAXOP010000001">
    <property type="protein sequence ID" value="NKY48755.1"/>
    <property type="molecule type" value="Genomic_DNA"/>
</dbReference>
<evidence type="ECO:0000313" key="3">
    <source>
        <dbReference type="Proteomes" id="UP000565711"/>
    </source>
</evidence>
<evidence type="ECO:0000256" key="1">
    <source>
        <dbReference type="SAM" id="Phobius"/>
    </source>
</evidence>